<dbReference type="PANTHER" id="PTHR10867">
    <property type="entry name" value="NNMT/PNMT/TEMT FAMILY MEMBER"/>
    <property type="match status" value="1"/>
</dbReference>
<reference evidence="5" key="2">
    <citation type="submission" date="2025-09" db="UniProtKB">
        <authorList>
            <consortium name="Ensembl"/>
        </authorList>
    </citation>
    <scope>IDENTIFICATION</scope>
</reference>
<dbReference type="GO" id="GO:0005829">
    <property type="term" value="C:cytosol"/>
    <property type="evidence" value="ECO:0007669"/>
    <property type="project" value="TreeGrafter"/>
</dbReference>
<organism evidence="5 6">
    <name type="scientific">Leptobrachium leishanense</name>
    <name type="common">Leishan spiny toad</name>
    <dbReference type="NCBI Taxonomy" id="445787"/>
    <lineage>
        <taxon>Eukaryota</taxon>
        <taxon>Metazoa</taxon>
        <taxon>Chordata</taxon>
        <taxon>Craniata</taxon>
        <taxon>Vertebrata</taxon>
        <taxon>Euteleostomi</taxon>
        <taxon>Amphibia</taxon>
        <taxon>Batrachia</taxon>
        <taxon>Anura</taxon>
        <taxon>Pelobatoidea</taxon>
        <taxon>Megophryidae</taxon>
        <taxon>Leptobrachium</taxon>
    </lineage>
</organism>
<comment type="similarity">
    <text evidence="1">Belongs to the class I-like SAM-binding methyltransferase superfamily. NNMT/PNMT/TEMT family.</text>
</comment>
<keyword evidence="3" id="KW-0808">Transferase</keyword>
<evidence type="ECO:0000313" key="5">
    <source>
        <dbReference type="Ensembl" id="ENSLLEP00000048931.1"/>
    </source>
</evidence>
<dbReference type="AlphaFoldDB" id="A0A8C5RAI5"/>
<dbReference type="Proteomes" id="UP000694569">
    <property type="component" value="Unplaced"/>
</dbReference>
<dbReference type="Pfam" id="PF01234">
    <property type="entry name" value="NNMT_PNMT_TEMT"/>
    <property type="match status" value="1"/>
</dbReference>
<keyword evidence="2" id="KW-0489">Methyltransferase</keyword>
<dbReference type="GO" id="GO:0032259">
    <property type="term" value="P:methylation"/>
    <property type="evidence" value="ECO:0007669"/>
    <property type="project" value="UniProtKB-KW"/>
</dbReference>
<proteinExistence type="inferred from homology"/>
<keyword evidence="6" id="KW-1185">Reference proteome</keyword>
<accession>A0A8C5RAI5</accession>
<evidence type="ECO:0000256" key="4">
    <source>
        <dbReference type="ARBA" id="ARBA00022691"/>
    </source>
</evidence>
<sequence>MSSISHKFYHLHDMDPQAINDVYAGDCAEQRYLDEIIFFPLKAIYKILESGHIKGDTMIDLSTGPCICQLFPFCNIFKDFIILEFNESCMKTLQKWLHKEPGALNWSHVAKITAELEGSSMKPEEIEDNLRKRVKHILKCDTTNENLTDPVIIRNADCVFSFYVLEHISENLDALHANLKKMSSMLKPGGRLILATAINGTHFTVAEHKYHILNYNEADLRATLKNTEFSLEHLEMMESKIRSDIIYYEHIVIASAVKKGSCDSILC</sequence>
<name>A0A8C5RAI5_9ANUR</name>
<dbReference type="PANTHER" id="PTHR10867:SF44">
    <property type="entry name" value="NICOTINAMIDE N-METHYLTRANSFERASE ISOFORM X2"/>
    <property type="match status" value="1"/>
</dbReference>
<dbReference type="Ensembl" id="ENSLLET00000050841.1">
    <property type="protein sequence ID" value="ENSLLEP00000048931.1"/>
    <property type="gene ID" value="ENSLLEG00000030801.1"/>
</dbReference>
<dbReference type="GO" id="GO:0008170">
    <property type="term" value="F:N-methyltransferase activity"/>
    <property type="evidence" value="ECO:0007669"/>
    <property type="project" value="TreeGrafter"/>
</dbReference>
<dbReference type="InterPro" id="IPR000940">
    <property type="entry name" value="NNMT_TEMT_trans"/>
</dbReference>
<evidence type="ECO:0000313" key="6">
    <source>
        <dbReference type="Proteomes" id="UP000694569"/>
    </source>
</evidence>
<evidence type="ECO:0000256" key="1">
    <source>
        <dbReference type="ARBA" id="ARBA00007996"/>
    </source>
</evidence>
<evidence type="ECO:0000256" key="3">
    <source>
        <dbReference type="ARBA" id="ARBA00022679"/>
    </source>
</evidence>
<reference evidence="5" key="1">
    <citation type="submission" date="2025-08" db="UniProtKB">
        <authorList>
            <consortium name="Ensembl"/>
        </authorList>
    </citation>
    <scope>IDENTIFICATION</scope>
</reference>
<dbReference type="SUPFAM" id="SSF53335">
    <property type="entry name" value="S-adenosyl-L-methionine-dependent methyltransferases"/>
    <property type="match status" value="1"/>
</dbReference>
<dbReference type="PROSITE" id="PS51681">
    <property type="entry name" value="SAM_MT_NNMT_PNMT_TEMT"/>
    <property type="match status" value="1"/>
</dbReference>
<evidence type="ECO:0008006" key="7">
    <source>
        <dbReference type="Google" id="ProtNLM"/>
    </source>
</evidence>
<protein>
    <recommendedName>
        <fullName evidence="7">N-methyltransferase</fullName>
    </recommendedName>
</protein>
<dbReference type="OrthoDB" id="9905699at2759"/>
<evidence type="ECO:0000256" key="2">
    <source>
        <dbReference type="ARBA" id="ARBA00022603"/>
    </source>
</evidence>
<dbReference type="InterPro" id="IPR029063">
    <property type="entry name" value="SAM-dependent_MTases_sf"/>
</dbReference>
<dbReference type="Gene3D" id="3.40.50.150">
    <property type="entry name" value="Vaccinia Virus protein VP39"/>
    <property type="match status" value="1"/>
</dbReference>
<dbReference type="GeneTree" id="ENSGT00390000011708"/>
<keyword evidence="4" id="KW-0949">S-adenosyl-L-methionine</keyword>